<name>X0WW37_9ZZZZ</name>
<reference evidence="1" key="1">
    <citation type="journal article" date="2014" name="Front. Microbiol.">
        <title>High frequency of phylogenetically diverse reductive dehalogenase-homologous genes in deep subseafloor sedimentary metagenomes.</title>
        <authorList>
            <person name="Kawai M."/>
            <person name="Futagami T."/>
            <person name="Toyoda A."/>
            <person name="Takaki Y."/>
            <person name="Nishi S."/>
            <person name="Hori S."/>
            <person name="Arai W."/>
            <person name="Tsubouchi T."/>
            <person name="Morono Y."/>
            <person name="Uchiyama I."/>
            <person name="Ito T."/>
            <person name="Fujiyama A."/>
            <person name="Inagaki F."/>
            <person name="Takami H."/>
        </authorList>
    </citation>
    <scope>NUCLEOTIDE SEQUENCE</scope>
    <source>
        <strain evidence="1">Expedition CK06-06</strain>
    </source>
</reference>
<comment type="caution">
    <text evidence="1">The sequence shown here is derived from an EMBL/GenBank/DDBJ whole genome shotgun (WGS) entry which is preliminary data.</text>
</comment>
<gene>
    <name evidence="1" type="ORF">S01H1_61542</name>
</gene>
<evidence type="ECO:0000313" key="1">
    <source>
        <dbReference type="EMBL" id="GAG34905.1"/>
    </source>
</evidence>
<dbReference type="EMBL" id="BARS01040359">
    <property type="protein sequence ID" value="GAG34905.1"/>
    <property type="molecule type" value="Genomic_DNA"/>
</dbReference>
<dbReference type="AlphaFoldDB" id="X0WW37"/>
<accession>X0WW37</accession>
<sequence>MKQETNKPLINIFEPIFYQINSNHLKNVSTIKLLFLFSINKNHLHSLNQGSIGDLI</sequence>
<organism evidence="1">
    <name type="scientific">marine sediment metagenome</name>
    <dbReference type="NCBI Taxonomy" id="412755"/>
    <lineage>
        <taxon>unclassified sequences</taxon>
        <taxon>metagenomes</taxon>
        <taxon>ecological metagenomes</taxon>
    </lineage>
</organism>
<protein>
    <submittedName>
        <fullName evidence="1">Uncharacterized protein</fullName>
    </submittedName>
</protein>
<proteinExistence type="predicted"/>